<keyword evidence="1" id="KW-0963">Cytoplasm</keyword>
<dbReference type="GO" id="GO:0044780">
    <property type="term" value="P:bacterial-type flagellum assembly"/>
    <property type="evidence" value="ECO:0007669"/>
    <property type="project" value="InterPro"/>
</dbReference>
<dbReference type="InterPro" id="IPR003775">
    <property type="entry name" value="Flagellar_assembly_factor_FliW"/>
</dbReference>
<dbReference type="GO" id="GO:0006417">
    <property type="term" value="P:regulation of translation"/>
    <property type="evidence" value="ECO:0007669"/>
    <property type="project" value="UniProtKB-KW"/>
</dbReference>
<dbReference type="PANTHER" id="PTHR39190:SF1">
    <property type="entry name" value="FLAGELLAR ASSEMBLY FACTOR FLIW"/>
    <property type="match status" value="1"/>
</dbReference>
<proteinExistence type="predicted"/>
<dbReference type="Proteomes" id="UP000221369">
    <property type="component" value="Unassembled WGS sequence"/>
</dbReference>
<keyword evidence="2" id="KW-1005">Bacterial flagellum biogenesis</keyword>
<dbReference type="Pfam" id="PF02623">
    <property type="entry name" value="FliW"/>
    <property type="match status" value="1"/>
</dbReference>
<protein>
    <submittedName>
        <fullName evidence="4">Flagellar assembly factor FliW</fullName>
    </submittedName>
</protein>
<dbReference type="SUPFAM" id="SSF141457">
    <property type="entry name" value="BH3618-like"/>
    <property type="match status" value="1"/>
</dbReference>
<comment type="caution">
    <text evidence="4">The sequence shown here is derived from an EMBL/GenBank/DDBJ whole genome shotgun (WGS) entry which is preliminary data.</text>
</comment>
<reference evidence="4 5" key="1">
    <citation type="submission" date="2017-10" db="EMBL/GenBank/DDBJ databases">
        <title>Sequencing the genomes of 1000 actinobacteria strains.</title>
        <authorList>
            <person name="Klenk H.-P."/>
        </authorList>
    </citation>
    <scope>NUCLEOTIDE SEQUENCE [LARGE SCALE GENOMIC DNA]</scope>
    <source>
        <strain evidence="4 5">DSM 21798</strain>
    </source>
</reference>
<keyword evidence="3" id="KW-0810">Translation regulation</keyword>
<evidence type="ECO:0000256" key="3">
    <source>
        <dbReference type="ARBA" id="ARBA00022845"/>
    </source>
</evidence>
<sequence length="123" mass="12968">MSAALRFVAPPPGFAPHTEFALEPVDGAEGLFAMSAADDTALRVFLLDPRMVLDDYAPVISDDQAEQIELTDAADALVLVVANPSDAGVSVNLMAPVVVNTTTGRSSQVILEDQDFPVRATLL</sequence>
<name>A0A2A9DWA0_9MICO</name>
<dbReference type="RefSeq" id="WP_098407054.1">
    <property type="nucleotide sequence ID" value="NZ_PDJE01000001.1"/>
</dbReference>
<evidence type="ECO:0000256" key="2">
    <source>
        <dbReference type="ARBA" id="ARBA00022795"/>
    </source>
</evidence>
<evidence type="ECO:0000256" key="1">
    <source>
        <dbReference type="ARBA" id="ARBA00022490"/>
    </source>
</evidence>
<accession>A0A2A9DWA0</accession>
<dbReference type="EMBL" id="PDJE01000001">
    <property type="protein sequence ID" value="PFG30621.1"/>
    <property type="molecule type" value="Genomic_DNA"/>
</dbReference>
<organism evidence="4 5">
    <name type="scientific">Paramicrobacterium agarici</name>
    <dbReference type="NCBI Taxonomy" id="630514"/>
    <lineage>
        <taxon>Bacteria</taxon>
        <taxon>Bacillati</taxon>
        <taxon>Actinomycetota</taxon>
        <taxon>Actinomycetes</taxon>
        <taxon>Micrococcales</taxon>
        <taxon>Microbacteriaceae</taxon>
        <taxon>Paramicrobacterium</taxon>
    </lineage>
</organism>
<dbReference type="AlphaFoldDB" id="A0A2A9DWA0"/>
<gene>
    <name evidence="4" type="ORF">ATJ78_1556</name>
</gene>
<evidence type="ECO:0000313" key="4">
    <source>
        <dbReference type="EMBL" id="PFG30621.1"/>
    </source>
</evidence>
<keyword evidence="4" id="KW-0282">Flagellum</keyword>
<keyword evidence="5" id="KW-1185">Reference proteome</keyword>
<evidence type="ECO:0000313" key="5">
    <source>
        <dbReference type="Proteomes" id="UP000221369"/>
    </source>
</evidence>
<dbReference type="PANTHER" id="PTHR39190">
    <property type="entry name" value="FLAGELLAR ASSEMBLY FACTOR FLIW"/>
    <property type="match status" value="1"/>
</dbReference>
<dbReference type="InterPro" id="IPR024046">
    <property type="entry name" value="Flagellar_assmbl_FliW_dom_sf"/>
</dbReference>
<dbReference type="Gene3D" id="2.30.290.10">
    <property type="entry name" value="BH3618-like"/>
    <property type="match status" value="1"/>
</dbReference>
<keyword evidence="4" id="KW-0969">Cilium</keyword>
<keyword evidence="4" id="KW-0966">Cell projection</keyword>